<evidence type="ECO:0000256" key="7">
    <source>
        <dbReference type="ARBA" id="ARBA00023328"/>
    </source>
</evidence>
<dbReference type="GO" id="GO:0004672">
    <property type="term" value="F:protein kinase activity"/>
    <property type="evidence" value="ECO:0007669"/>
    <property type="project" value="TreeGrafter"/>
</dbReference>
<reference evidence="10 11" key="1">
    <citation type="submission" date="2021-07" db="EMBL/GenBank/DDBJ databases">
        <title>The Aristolochia fimbriata genome: insights into angiosperm evolution, floral development and chemical biosynthesis.</title>
        <authorList>
            <person name="Jiao Y."/>
        </authorList>
    </citation>
    <scope>NUCLEOTIDE SEQUENCE [LARGE SCALE GENOMIC DNA]</scope>
    <source>
        <strain evidence="10">IBCAS-2021</strain>
        <tissue evidence="10">Leaf</tissue>
    </source>
</reference>
<feature type="compositionally biased region" description="Polar residues" evidence="8">
    <location>
        <begin position="268"/>
        <end position="277"/>
    </location>
</feature>
<feature type="region of interest" description="Disordered" evidence="8">
    <location>
        <begin position="263"/>
        <end position="287"/>
    </location>
</feature>
<evidence type="ECO:0000256" key="4">
    <source>
        <dbReference type="ARBA" id="ARBA00022838"/>
    </source>
</evidence>
<dbReference type="GO" id="GO:0005634">
    <property type="term" value="C:nucleus"/>
    <property type="evidence" value="ECO:0007669"/>
    <property type="project" value="UniProtKB-SubCell"/>
</dbReference>
<feature type="compositionally biased region" description="Basic and acidic residues" evidence="8">
    <location>
        <begin position="278"/>
        <end position="287"/>
    </location>
</feature>
<evidence type="ECO:0000256" key="5">
    <source>
        <dbReference type="ARBA" id="ARBA00023242"/>
    </source>
</evidence>
<dbReference type="Pfam" id="PF08311">
    <property type="entry name" value="Mad3_BUB1_I"/>
    <property type="match status" value="1"/>
</dbReference>
<dbReference type="InterPro" id="IPR013212">
    <property type="entry name" value="Mad3/Bub1_I"/>
</dbReference>
<accession>A0AAV7F7G1</accession>
<comment type="caution">
    <text evidence="10">The sequence shown here is derived from an EMBL/GenBank/DDBJ whole genome shotgun (WGS) entry which is preliminary data.</text>
</comment>
<dbReference type="FunFam" id="1.25.40.430:FF:000004">
    <property type="entry name" value="Mitotic spindle checkpoint protein BUBR1"/>
    <property type="match status" value="1"/>
</dbReference>
<evidence type="ECO:0000256" key="1">
    <source>
        <dbReference type="ARBA" id="ARBA00004123"/>
    </source>
</evidence>
<organism evidence="10 11">
    <name type="scientific">Aristolochia fimbriata</name>
    <name type="common">White veined hardy Dutchman's pipe vine</name>
    <dbReference type="NCBI Taxonomy" id="158543"/>
    <lineage>
        <taxon>Eukaryota</taxon>
        <taxon>Viridiplantae</taxon>
        <taxon>Streptophyta</taxon>
        <taxon>Embryophyta</taxon>
        <taxon>Tracheophyta</taxon>
        <taxon>Spermatophyta</taxon>
        <taxon>Magnoliopsida</taxon>
        <taxon>Magnoliidae</taxon>
        <taxon>Piperales</taxon>
        <taxon>Aristolochiaceae</taxon>
        <taxon>Aristolochia</taxon>
    </lineage>
</organism>
<keyword evidence="4" id="KW-0995">Kinetochore</keyword>
<protein>
    <recommendedName>
        <fullName evidence="9">BUB1 N-terminal domain-containing protein</fullName>
    </recommendedName>
</protein>
<keyword evidence="6" id="KW-0131">Cell cycle</keyword>
<proteinExistence type="predicted"/>
<evidence type="ECO:0000313" key="11">
    <source>
        <dbReference type="Proteomes" id="UP000825729"/>
    </source>
</evidence>
<keyword evidence="11" id="KW-1185">Reference proteome</keyword>
<dbReference type="GO" id="GO:0000776">
    <property type="term" value="C:kinetochore"/>
    <property type="evidence" value="ECO:0007669"/>
    <property type="project" value="UniProtKB-KW"/>
</dbReference>
<dbReference type="InterPro" id="IPR015661">
    <property type="entry name" value="Bub1/Mad3"/>
</dbReference>
<dbReference type="Proteomes" id="UP000825729">
    <property type="component" value="Unassembled WGS sequence"/>
</dbReference>
<evidence type="ECO:0000256" key="3">
    <source>
        <dbReference type="ARBA" id="ARBA00022454"/>
    </source>
</evidence>
<sequence length="388" mass="44770">MELLDGTPAAMDPETAFLASKQQTGNEWELYKENVRPLKRGRNVSLLNEALKAQTQSLPKKSLLEERRRLIEAIDDYKGDDPLKPWLECIKWVQESFPSGGEYSGLVVIYEQCVRSFWHVDRYKDDLRYLKIWLEYADNCSDAEVIYSFLQANDIGQTHSVYYITYALHLESKKKTRKADDIFSLGKARKAQPAEKLDVAYRKFLMRSTKICTVAEDDSMENQQPTRNFGTVLENAEIRRQISERDDFSRRMAKVQRSGTNAPLAVYNDSNPTNMTRRQQEPQKSDMKSWLTLGTQLERNKENKVLPAKWTSVKIPARYGSRAPVPAASCIEVFVDEECAELQNPSVPQSVDPSILQLRRGDMKNLKKETELLKENPLRNFPRHSLPR</sequence>
<evidence type="ECO:0000313" key="10">
    <source>
        <dbReference type="EMBL" id="KAG9456604.1"/>
    </source>
</evidence>
<dbReference type="PROSITE" id="PS51489">
    <property type="entry name" value="BUB1_N"/>
    <property type="match status" value="1"/>
</dbReference>
<keyword evidence="7" id="KW-0137">Centromere</keyword>
<gene>
    <name evidence="10" type="ORF">H6P81_001112</name>
</gene>
<comment type="subcellular location">
    <subcellularLocation>
        <location evidence="2">Chromosome</location>
        <location evidence="2">Centromere</location>
        <location evidence="2">Kinetochore</location>
    </subcellularLocation>
    <subcellularLocation>
        <location evidence="1">Nucleus</location>
    </subcellularLocation>
</comment>
<name>A0AAV7F7G1_ARIFI</name>
<keyword evidence="5" id="KW-0539">Nucleus</keyword>
<feature type="domain" description="BUB1 N-terminal" evidence="9">
    <location>
        <begin position="70"/>
        <end position="229"/>
    </location>
</feature>
<dbReference type="PANTHER" id="PTHR14030">
    <property type="entry name" value="MITOTIC CHECKPOINT SERINE/THREONINE-PROTEIN KINASE BUB1"/>
    <property type="match status" value="1"/>
</dbReference>
<evidence type="ECO:0000259" key="9">
    <source>
        <dbReference type="PROSITE" id="PS51489"/>
    </source>
</evidence>
<dbReference type="EMBL" id="JAINDJ010000002">
    <property type="protein sequence ID" value="KAG9456604.1"/>
    <property type="molecule type" value="Genomic_DNA"/>
</dbReference>
<dbReference type="SMART" id="SM00777">
    <property type="entry name" value="Mad3_BUB1_I"/>
    <property type="match status" value="1"/>
</dbReference>
<dbReference type="PANTHER" id="PTHR14030:SF19">
    <property type="entry name" value="MITOTIC SPINDLE CHECKPOINT PROTEIN BUBR1"/>
    <property type="match status" value="1"/>
</dbReference>
<feature type="region of interest" description="Disordered" evidence="8">
    <location>
        <begin position="369"/>
        <end position="388"/>
    </location>
</feature>
<keyword evidence="3" id="KW-0158">Chromosome</keyword>
<evidence type="ECO:0000256" key="2">
    <source>
        <dbReference type="ARBA" id="ARBA00004629"/>
    </source>
</evidence>
<dbReference type="GO" id="GO:0007094">
    <property type="term" value="P:mitotic spindle assembly checkpoint signaling"/>
    <property type="evidence" value="ECO:0007669"/>
    <property type="project" value="InterPro"/>
</dbReference>
<dbReference type="AlphaFoldDB" id="A0AAV7F7G1"/>
<dbReference type="Gene3D" id="1.25.40.430">
    <property type="match status" value="1"/>
</dbReference>
<evidence type="ECO:0000256" key="8">
    <source>
        <dbReference type="SAM" id="MobiDB-lite"/>
    </source>
</evidence>
<dbReference type="GO" id="GO:0051754">
    <property type="term" value="P:meiotic sister chromatid cohesion, centromeric"/>
    <property type="evidence" value="ECO:0007669"/>
    <property type="project" value="TreeGrafter"/>
</dbReference>
<evidence type="ECO:0000256" key="6">
    <source>
        <dbReference type="ARBA" id="ARBA00023306"/>
    </source>
</evidence>